<keyword evidence="6 9" id="KW-0406">Ion transport</keyword>
<keyword evidence="8 9" id="KW-0407">Ion channel</keyword>
<sequence length="134" mass="14569">MKDILNGFKEFVMRGSVIDLAVGVVIGAAFSKIVDSLVANFISPLLALLFGEPDFNHVAVVTINGAVFRFGAIFTDLINFLAIAAALYFCVVLPLNKLHGLRKKGEVEEPEAPAEDVLVLQEIRDLLKAQNTNK</sequence>
<name>A0ABW5XKZ5_9MICO</name>
<dbReference type="NCBIfam" id="TIGR00220">
    <property type="entry name" value="mscL"/>
    <property type="match status" value="1"/>
</dbReference>
<comment type="function">
    <text evidence="9">Channel that opens in response to stretch forces in the membrane lipid bilayer. May participate in the regulation of osmotic pressure changes within the cell.</text>
</comment>
<comment type="similarity">
    <text evidence="9">Belongs to the MscL family.</text>
</comment>
<feature type="transmembrane region" description="Helical" evidence="9">
    <location>
        <begin position="20"/>
        <end position="50"/>
    </location>
</feature>
<comment type="subcellular location">
    <subcellularLocation>
        <location evidence="9">Cell membrane</location>
        <topology evidence="9">Multi-pass membrane protein</topology>
    </subcellularLocation>
    <subcellularLocation>
        <location evidence="1">Membrane</location>
        <topology evidence="1">Multi-pass membrane protein</topology>
    </subcellularLocation>
</comment>
<evidence type="ECO:0000256" key="2">
    <source>
        <dbReference type="ARBA" id="ARBA00022448"/>
    </source>
</evidence>
<evidence type="ECO:0000256" key="4">
    <source>
        <dbReference type="ARBA" id="ARBA00022692"/>
    </source>
</evidence>
<evidence type="ECO:0000313" key="11">
    <source>
        <dbReference type="Proteomes" id="UP001597391"/>
    </source>
</evidence>
<keyword evidence="2 9" id="KW-0813">Transport</keyword>
<dbReference type="InterPro" id="IPR037673">
    <property type="entry name" value="MSC/AndL"/>
</dbReference>
<protein>
    <recommendedName>
        <fullName evidence="9">Large-conductance mechanosensitive channel</fullName>
    </recommendedName>
</protein>
<comment type="subunit">
    <text evidence="9">Homopentamer.</text>
</comment>
<dbReference type="Proteomes" id="UP001597391">
    <property type="component" value="Unassembled WGS sequence"/>
</dbReference>
<dbReference type="RefSeq" id="WP_377467997.1">
    <property type="nucleotide sequence ID" value="NZ_JBHUOP010000008.1"/>
</dbReference>
<evidence type="ECO:0000256" key="5">
    <source>
        <dbReference type="ARBA" id="ARBA00022989"/>
    </source>
</evidence>
<keyword evidence="5 9" id="KW-1133">Transmembrane helix</keyword>
<dbReference type="Pfam" id="PF01741">
    <property type="entry name" value="MscL"/>
    <property type="match status" value="1"/>
</dbReference>
<dbReference type="SUPFAM" id="SSF81330">
    <property type="entry name" value="Gated mechanosensitive channel"/>
    <property type="match status" value="1"/>
</dbReference>
<keyword evidence="3 9" id="KW-1003">Cell membrane</keyword>
<dbReference type="PANTHER" id="PTHR30266:SF2">
    <property type="entry name" value="LARGE-CONDUCTANCE MECHANOSENSITIVE CHANNEL"/>
    <property type="match status" value="1"/>
</dbReference>
<evidence type="ECO:0000256" key="9">
    <source>
        <dbReference type="HAMAP-Rule" id="MF_00115"/>
    </source>
</evidence>
<keyword evidence="7 9" id="KW-0472">Membrane</keyword>
<evidence type="ECO:0000256" key="1">
    <source>
        <dbReference type="ARBA" id="ARBA00004141"/>
    </source>
</evidence>
<proteinExistence type="inferred from homology"/>
<dbReference type="PRINTS" id="PR01264">
    <property type="entry name" value="MECHCHANNEL"/>
</dbReference>
<evidence type="ECO:0000313" key="10">
    <source>
        <dbReference type="EMBL" id="MFD2841706.1"/>
    </source>
</evidence>
<organism evidence="10 11">
    <name type="scientific">Populibacterium corticicola</name>
    <dbReference type="NCBI Taxonomy" id="1812826"/>
    <lineage>
        <taxon>Bacteria</taxon>
        <taxon>Bacillati</taxon>
        <taxon>Actinomycetota</taxon>
        <taxon>Actinomycetes</taxon>
        <taxon>Micrococcales</taxon>
        <taxon>Jonesiaceae</taxon>
        <taxon>Populibacterium</taxon>
    </lineage>
</organism>
<dbReference type="InterPro" id="IPR001185">
    <property type="entry name" value="MS_channel"/>
</dbReference>
<evidence type="ECO:0000256" key="7">
    <source>
        <dbReference type="ARBA" id="ARBA00023136"/>
    </source>
</evidence>
<dbReference type="EMBL" id="JBHUOP010000008">
    <property type="protein sequence ID" value="MFD2841706.1"/>
    <property type="molecule type" value="Genomic_DNA"/>
</dbReference>
<gene>
    <name evidence="9 10" type="primary">mscL</name>
    <name evidence="10" type="ORF">ACFSYH_14160</name>
</gene>
<accession>A0ABW5XKZ5</accession>
<dbReference type="PANTHER" id="PTHR30266">
    <property type="entry name" value="MECHANOSENSITIVE CHANNEL MSCL"/>
    <property type="match status" value="1"/>
</dbReference>
<dbReference type="HAMAP" id="MF_00115">
    <property type="entry name" value="MscL"/>
    <property type="match status" value="1"/>
</dbReference>
<evidence type="ECO:0000256" key="6">
    <source>
        <dbReference type="ARBA" id="ARBA00023065"/>
    </source>
</evidence>
<dbReference type="Gene3D" id="1.10.1200.120">
    <property type="entry name" value="Large-conductance mechanosensitive channel, MscL, domain 1"/>
    <property type="match status" value="1"/>
</dbReference>
<keyword evidence="11" id="KW-1185">Reference proteome</keyword>
<evidence type="ECO:0000256" key="3">
    <source>
        <dbReference type="ARBA" id="ARBA00022475"/>
    </source>
</evidence>
<keyword evidence="4 9" id="KW-0812">Transmembrane</keyword>
<dbReference type="InterPro" id="IPR036019">
    <property type="entry name" value="MscL_channel"/>
</dbReference>
<reference evidence="11" key="1">
    <citation type="journal article" date="2019" name="Int. J. Syst. Evol. Microbiol.">
        <title>The Global Catalogue of Microorganisms (GCM) 10K type strain sequencing project: providing services to taxonomists for standard genome sequencing and annotation.</title>
        <authorList>
            <consortium name="The Broad Institute Genomics Platform"/>
            <consortium name="The Broad Institute Genome Sequencing Center for Infectious Disease"/>
            <person name="Wu L."/>
            <person name="Ma J."/>
        </authorList>
    </citation>
    <scope>NUCLEOTIDE SEQUENCE [LARGE SCALE GENOMIC DNA]</scope>
    <source>
        <strain evidence="11">KCTC 33576</strain>
    </source>
</reference>
<evidence type="ECO:0000256" key="8">
    <source>
        <dbReference type="ARBA" id="ARBA00023303"/>
    </source>
</evidence>
<feature type="transmembrane region" description="Helical" evidence="9">
    <location>
        <begin position="70"/>
        <end position="95"/>
    </location>
</feature>
<comment type="caution">
    <text evidence="10">The sequence shown here is derived from an EMBL/GenBank/DDBJ whole genome shotgun (WGS) entry which is preliminary data.</text>
</comment>